<dbReference type="Proteomes" id="UP000254794">
    <property type="component" value="Unassembled WGS sequence"/>
</dbReference>
<evidence type="ECO:0000313" key="2">
    <source>
        <dbReference type="Proteomes" id="UP000254794"/>
    </source>
</evidence>
<reference evidence="1 2" key="1">
    <citation type="submission" date="2018-06" db="EMBL/GenBank/DDBJ databases">
        <authorList>
            <consortium name="Pathogen Informatics"/>
            <person name="Doyle S."/>
        </authorList>
    </citation>
    <scope>NUCLEOTIDE SEQUENCE [LARGE SCALE GENOMIC DNA]</scope>
    <source>
        <strain evidence="1 2">NCTC13316</strain>
    </source>
</reference>
<proteinExistence type="predicted"/>
<dbReference type="Pfam" id="PF13557">
    <property type="entry name" value="Phenol_MetA_deg"/>
    <property type="match status" value="1"/>
</dbReference>
<dbReference type="InterPro" id="IPR011250">
    <property type="entry name" value="OMP/PagP_B-barrel"/>
</dbReference>
<accession>A0A378JMK1</accession>
<protein>
    <submittedName>
        <fullName evidence="1">Uncharacterized protein</fullName>
    </submittedName>
</protein>
<sequence length="266" mass="29359">MLKQVSTVCLGIIFYTIYNIGYTDSNPCVGENAFINIVDRPNNADSACVVPFKHFDFESGYDYQKIAPGTGYSHDFSQSELRVGLPLQSEVFFVLPNYNYQFSPKTSGFSNSTIGLKHQVGYNNKWMLTAEGAFEFPGGSKNFGTKALGGFVNAIINYTINDKFTFTFVAGASIESDPVNAGGHHYNSFNPDVILSYAFTEKLSLYGEIYGQTKTGANVRNGFNADAGVLYLLHPKVVIDMSAGQRLRGYLYNIEHYFGTGISFLV</sequence>
<organism evidence="1 2">
    <name type="scientific">Legionella busanensis</name>
    <dbReference type="NCBI Taxonomy" id="190655"/>
    <lineage>
        <taxon>Bacteria</taxon>
        <taxon>Pseudomonadati</taxon>
        <taxon>Pseudomonadota</taxon>
        <taxon>Gammaproteobacteria</taxon>
        <taxon>Legionellales</taxon>
        <taxon>Legionellaceae</taxon>
        <taxon>Legionella</taxon>
    </lineage>
</organism>
<gene>
    <name evidence="1" type="ORF">NCTC13316_01524</name>
</gene>
<dbReference type="SUPFAM" id="SSF56925">
    <property type="entry name" value="OMPA-like"/>
    <property type="match status" value="1"/>
</dbReference>
<name>A0A378JMK1_9GAMM</name>
<dbReference type="RefSeq" id="WP_131740601.1">
    <property type="nucleotide sequence ID" value="NZ_CAAAHP010000001.1"/>
</dbReference>
<evidence type="ECO:0000313" key="1">
    <source>
        <dbReference type="EMBL" id="STX51429.1"/>
    </source>
</evidence>
<dbReference type="InterPro" id="IPR025737">
    <property type="entry name" value="FApF"/>
</dbReference>
<dbReference type="EMBL" id="UGOD01000001">
    <property type="protein sequence ID" value="STX51429.1"/>
    <property type="molecule type" value="Genomic_DNA"/>
</dbReference>
<dbReference type="AlphaFoldDB" id="A0A378JMK1"/>
<dbReference type="OrthoDB" id="5645193at2"/>
<keyword evidence="2" id="KW-1185">Reference proteome</keyword>